<dbReference type="Proteomes" id="UP000304148">
    <property type="component" value="Chromosome"/>
</dbReference>
<feature type="domain" description="Baseplate protein J-like barrel" evidence="1">
    <location>
        <begin position="95"/>
        <end position="175"/>
    </location>
</feature>
<dbReference type="PANTHER" id="PTHR37829:SF3">
    <property type="entry name" value="PROTEIN JAYE-RELATED"/>
    <property type="match status" value="1"/>
</dbReference>
<dbReference type="InterPro" id="IPR006949">
    <property type="entry name" value="Barrel_Baseplate_J-like"/>
</dbReference>
<dbReference type="InterPro" id="IPR052399">
    <property type="entry name" value="Phage_Baseplate_Assmbl_Protein"/>
</dbReference>
<sequence length="394" mass="42842">MLTAAGLKRKTYHEIYEEMVEDLGKQLGQDINTSETSPLGMMMQLFAWHLSVLWEDVEQVYHESYIQYATGVQLDALAVFYGLRRKLEQAAYGKIKVTGTPKFTVPAGLQVGTKSGVWFMTADDCVLDDSGKGEVAVVATVPGIIGNVPADSITEMLTSVKEITSITNPASMAEGRERENDVEFRDRLRAARDGSHAATVDAIVSALLQIPDVKSAAVRVNDTMQTNEEGIPAKSIRTYVYGGQDERIAQTIFEKKAAGIGTDGTKTVKVRDVSGGEHDVRFSRMKLLDSHIEAEIKATSSFSSRGKEDIVTAIAQYIGGVGADQQDYTGLPQGSRIVYSRLLAAIQNVAGVEEVLELKVKLGDGEFVNGNVSIPLYEVARVAPERIKVAVTYV</sequence>
<dbReference type="Pfam" id="PF04865">
    <property type="entry name" value="Baseplate_J"/>
    <property type="match status" value="1"/>
</dbReference>
<protein>
    <recommendedName>
        <fullName evidence="1">Baseplate protein J-like barrel domain-containing protein</fullName>
    </recommendedName>
</protein>
<dbReference type="EMBL" id="LS992241">
    <property type="protein sequence ID" value="SYX86018.1"/>
    <property type="molecule type" value="Genomic_DNA"/>
</dbReference>
<organism evidence="2 3">
    <name type="scientific">Paenibacillus alvei</name>
    <name type="common">Bacillus alvei</name>
    <dbReference type="NCBI Taxonomy" id="44250"/>
    <lineage>
        <taxon>Bacteria</taxon>
        <taxon>Bacillati</taxon>
        <taxon>Bacillota</taxon>
        <taxon>Bacilli</taxon>
        <taxon>Bacillales</taxon>
        <taxon>Paenibacillaceae</taxon>
        <taxon>Paenibacillus</taxon>
    </lineage>
</organism>
<dbReference type="AlphaFoldDB" id="A0A383RG58"/>
<dbReference type="RefSeq" id="WP_138187994.1">
    <property type="nucleotide sequence ID" value="NZ_LS992241.1"/>
</dbReference>
<evidence type="ECO:0000313" key="3">
    <source>
        <dbReference type="Proteomes" id="UP000304148"/>
    </source>
</evidence>
<evidence type="ECO:0000313" key="2">
    <source>
        <dbReference type="EMBL" id="SYX86018.1"/>
    </source>
</evidence>
<dbReference type="PANTHER" id="PTHR37829">
    <property type="entry name" value="PHAGE-LIKE ELEMENT PBSX PROTEIN XKDT"/>
    <property type="match status" value="1"/>
</dbReference>
<evidence type="ECO:0000259" key="1">
    <source>
        <dbReference type="Pfam" id="PF04865"/>
    </source>
</evidence>
<name>A0A383RG58_PAEAL</name>
<accession>A0A383RG58</accession>
<proteinExistence type="predicted"/>
<reference evidence="3" key="1">
    <citation type="submission" date="2018-08" db="EMBL/GenBank/DDBJ databases">
        <authorList>
            <person name="Chevrot R."/>
        </authorList>
    </citation>
    <scope>NUCLEOTIDE SEQUENCE [LARGE SCALE GENOMIC DNA]</scope>
</reference>
<gene>
    <name evidence="2" type="ORF">PBLR_14440</name>
</gene>